<dbReference type="InterPro" id="IPR010978">
    <property type="entry name" value="tRNA-bd_arm"/>
</dbReference>
<keyword evidence="7 12" id="KW-0067">ATP-binding</keyword>
<dbReference type="GO" id="GO:0006434">
    <property type="term" value="P:seryl-tRNA aminoacylation"/>
    <property type="evidence" value="ECO:0007669"/>
    <property type="project" value="UniProtKB-UniRule"/>
</dbReference>
<evidence type="ECO:0000256" key="6">
    <source>
        <dbReference type="ARBA" id="ARBA00022741"/>
    </source>
</evidence>
<comment type="subcellular location">
    <subcellularLocation>
        <location evidence="1 12">Cytoplasm</location>
    </subcellularLocation>
</comment>
<comment type="catalytic activity">
    <reaction evidence="11 12">
        <text>tRNA(Ser) + L-serine + ATP = L-seryl-tRNA(Ser) + AMP + diphosphate + H(+)</text>
        <dbReference type="Rhea" id="RHEA:12292"/>
        <dbReference type="Rhea" id="RHEA-COMP:9669"/>
        <dbReference type="Rhea" id="RHEA-COMP:9703"/>
        <dbReference type="ChEBI" id="CHEBI:15378"/>
        <dbReference type="ChEBI" id="CHEBI:30616"/>
        <dbReference type="ChEBI" id="CHEBI:33019"/>
        <dbReference type="ChEBI" id="CHEBI:33384"/>
        <dbReference type="ChEBI" id="CHEBI:78442"/>
        <dbReference type="ChEBI" id="CHEBI:78533"/>
        <dbReference type="ChEBI" id="CHEBI:456215"/>
        <dbReference type="EC" id="6.1.1.11"/>
    </reaction>
</comment>
<evidence type="ECO:0000256" key="4">
    <source>
        <dbReference type="ARBA" id="ARBA00022490"/>
    </source>
</evidence>
<keyword evidence="9 12" id="KW-0030">Aminoacyl-tRNA synthetase</keyword>
<feature type="binding site" evidence="13">
    <location>
        <position position="230"/>
    </location>
    <ligand>
        <name>L-serine</name>
        <dbReference type="ChEBI" id="CHEBI:33384"/>
    </ligand>
</feature>
<dbReference type="InterPro" id="IPR045864">
    <property type="entry name" value="aa-tRNA-synth_II/BPL/LPL"/>
</dbReference>
<comment type="caution">
    <text evidence="12">Lacks conserved residue(s) required for the propagation of feature annotation.</text>
</comment>
<gene>
    <name evidence="12 17" type="primary">serS</name>
    <name evidence="17" type="ORF">SGLAD_v1c00050</name>
</gene>
<evidence type="ECO:0000256" key="14">
    <source>
        <dbReference type="PIRSR" id="PIRSR001529-2"/>
    </source>
</evidence>
<evidence type="ECO:0000259" key="16">
    <source>
        <dbReference type="PROSITE" id="PS50862"/>
    </source>
</evidence>
<comment type="catalytic activity">
    <reaction evidence="10 12">
        <text>tRNA(Sec) + L-serine + ATP = L-seryl-tRNA(Sec) + AMP + diphosphate + H(+)</text>
        <dbReference type="Rhea" id="RHEA:42580"/>
        <dbReference type="Rhea" id="RHEA-COMP:9742"/>
        <dbReference type="Rhea" id="RHEA-COMP:10128"/>
        <dbReference type="ChEBI" id="CHEBI:15378"/>
        <dbReference type="ChEBI" id="CHEBI:30616"/>
        <dbReference type="ChEBI" id="CHEBI:33019"/>
        <dbReference type="ChEBI" id="CHEBI:33384"/>
        <dbReference type="ChEBI" id="CHEBI:78442"/>
        <dbReference type="ChEBI" id="CHEBI:78533"/>
        <dbReference type="ChEBI" id="CHEBI:456215"/>
        <dbReference type="EC" id="6.1.1.11"/>
    </reaction>
</comment>
<evidence type="ECO:0000256" key="11">
    <source>
        <dbReference type="ARBA" id="ARBA00048823"/>
    </source>
</evidence>
<dbReference type="Pfam" id="PF02403">
    <property type="entry name" value="Seryl_tRNA_N"/>
    <property type="match status" value="1"/>
</dbReference>
<reference evidence="17 18" key="1">
    <citation type="submission" date="2019-03" db="EMBL/GenBank/DDBJ databases">
        <title>Complete genome sequence of Spiroplasma gladiatoris TG-1 (DSM 22552).</title>
        <authorList>
            <person name="Lin Y.-C."/>
            <person name="Chou L."/>
            <person name="Kuo C.-H."/>
        </authorList>
    </citation>
    <scope>NUCLEOTIDE SEQUENCE [LARGE SCALE GENOMIC DNA]</scope>
    <source>
        <strain evidence="17 18">TG-1</strain>
    </source>
</reference>
<dbReference type="RefSeq" id="WP_134297009.1">
    <property type="nucleotide sequence ID" value="NZ_CP038013.1"/>
</dbReference>
<keyword evidence="5 12" id="KW-0436">Ligase</keyword>
<dbReference type="GO" id="GO:0005524">
    <property type="term" value="F:ATP binding"/>
    <property type="evidence" value="ECO:0007669"/>
    <property type="project" value="UniProtKB-UniRule"/>
</dbReference>
<dbReference type="PRINTS" id="PR00981">
    <property type="entry name" value="TRNASYNTHSER"/>
</dbReference>
<keyword evidence="6 12" id="KW-0547">Nucleotide-binding</keyword>
<dbReference type="AlphaFoldDB" id="A0A4P7AHP6"/>
<evidence type="ECO:0000256" key="9">
    <source>
        <dbReference type="ARBA" id="ARBA00023146"/>
    </source>
</evidence>
<feature type="binding site" evidence="12 14">
    <location>
        <begin position="348"/>
        <end position="351"/>
    </location>
    <ligand>
        <name>ATP</name>
        <dbReference type="ChEBI" id="CHEBI:30616"/>
    </ligand>
</feature>
<evidence type="ECO:0000256" key="13">
    <source>
        <dbReference type="PIRSR" id="PIRSR001529-1"/>
    </source>
</evidence>
<dbReference type="InterPro" id="IPR002317">
    <property type="entry name" value="Ser-tRNA-ligase_type_1"/>
</dbReference>
<feature type="binding site" evidence="12">
    <location>
        <begin position="230"/>
        <end position="232"/>
    </location>
    <ligand>
        <name>L-serine</name>
        <dbReference type="ChEBI" id="CHEBI:33384"/>
    </ligand>
</feature>
<feature type="binding site" evidence="12">
    <location>
        <position position="383"/>
    </location>
    <ligand>
        <name>L-serine</name>
        <dbReference type="ChEBI" id="CHEBI:33384"/>
    </ligand>
</feature>
<name>A0A4P7AHP6_9MOLU</name>
<dbReference type="PIRSF" id="PIRSF001529">
    <property type="entry name" value="Ser-tRNA-synth_IIa"/>
    <property type="match status" value="1"/>
</dbReference>
<dbReference type="GO" id="GO:0005737">
    <property type="term" value="C:cytoplasm"/>
    <property type="evidence" value="ECO:0007669"/>
    <property type="project" value="UniProtKB-SubCell"/>
</dbReference>
<evidence type="ECO:0000256" key="12">
    <source>
        <dbReference type="HAMAP-Rule" id="MF_00176"/>
    </source>
</evidence>
<dbReference type="NCBIfam" id="TIGR00414">
    <property type="entry name" value="serS"/>
    <property type="match status" value="1"/>
</dbReference>
<comment type="pathway">
    <text evidence="2 12">Aminoacyl-tRNA biosynthesis; selenocysteinyl-tRNA(Sec) biosynthesis; L-seryl-tRNA(Sec) from L-serine and tRNA(Sec): step 1/1.</text>
</comment>
<evidence type="ECO:0000256" key="15">
    <source>
        <dbReference type="SAM" id="Coils"/>
    </source>
</evidence>
<dbReference type="KEGG" id="sgq:SGLAD_v1c00050"/>
<evidence type="ECO:0000256" key="8">
    <source>
        <dbReference type="ARBA" id="ARBA00022917"/>
    </source>
</evidence>
<dbReference type="OrthoDB" id="9804647at2"/>
<sequence length="421" mass="48777">MIDINRIENEFENVLKQLNKRQNDYTDKLQSILDLNKKRKTIIKEVEDLKAKKNKYSKEIGTLAREKKIDQQEQLKTKVIEINQIIESLDTNLKTLEINLNKELLQIPNIPNEKMPEGKDDEDNIEIKTWLTPNMKSNNEAHWDIATKLKLVDFELGVKISGSRFLSYTGKGAKFVRVLADILIDRHVKNGYKEITLPILVNEENMLGTGQLPKFADDAYKVGDQYLIPTSEVSLTNIVRNEILEQKDLPIYLTSFSQCFRKESGSAGRDTKGMIRLHQFNKVEMVKICEPINSEKELEKMLNDAEECLQMFNLSYRVVELCCGDVGFSSQKTYDLEVWFPNQNKFREISSCSNCGDFQARRMMARYKNKEGKTDYVNTLNGSGLAIDRLFAAILENYYDGEKLILPEIMRPYFNNKEYID</sequence>
<dbReference type="GO" id="GO:0016260">
    <property type="term" value="P:selenocysteine biosynthetic process"/>
    <property type="evidence" value="ECO:0007669"/>
    <property type="project" value="UniProtKB-UniRule"/>
</dbReference>
<dbReference type="PROSITE" id="PS50862">
    <property type="entry name" value="AA_TRNA_LIGASE_II"/>
    <property type="match status" value="1"/>
</dbReference>
<organism evidence="17 18">
    <name type="scientific">Spiroplasma gladiatoris</name>
    <dbReference type="NCBI Taxonomy" id="2143"/>
    <lineage>
        <taxon>Bacteria</taxon>
        <taxon>Bacillati</taxon>
        <taxon>Mycoplasmatota</taxon>
        <taxon>Mollicutes</taxon>
        <taxon>Entomoplasmatales</taxon>
        <taxon>Spiroplasmataceae</taxon>
        <taxon>Spiroplasma</taxon>
    </lineage>
</organism>
<comment type="similarity">
    <text evidence="3 12">Belongs to the class-II aminoacyl-tRNA synthetase family. Type-1 seryl-tRNA synthetase subfamily.</text>
</comment>
<dbReference type="Pfam" id="PF00587">
    <property type="entry name" value="tRNA-synt_2b"/>
    <property type="match status" value="1"/>
</dbReference>
<keyword evidence="4 12" id="KW-0963">Cytoplasm</keyword>
<dbReference type="SUPFAM" id="SSF55681">
    <property type="entry name" value="Class II aaRS and biotin synthetases"/>
    <property type="match status" value="1"/>
</dbReference>
<dbReference type="EC" id="6.1.1.11" evidence="12"/>
<evidence type="ECO:0000313" key="18">
    <source>
        <dbReference type="Proteomes" id="UP000294309"/>
    </source>
</evidence>
<proteinExistence type="inferred from homology"/>
<feature type="coiled-coil region" evidence="15">
    <location>
        <begin position="4"/>
        <end position="106"/>
    </location>
</feature>
<keyword evidence="15" id="KW-0175">Coiled coil</keyword>
<protein>
    <recommendedName>
        <fullName evidence="12">Serine--tRNA ligase</fullName>
        <ecNumber evidence="12">6.1.1.11</ecNumber>
    </recommendedName>
    <alternativeName>
        <fullName evidence="12">Seryl-tRNA synthetase</fullName>
        <shortName evidence="12">SerRS</shortName>
    </alternativeName>
    <alternativeName>
        <fullName evidence="12">Seryl-tRNA(Ser/Sec) synthetase</fullName>
    </alternativeName>
</protein>
<evidence type="ECO:0000313" key="17">
    <source>
        <dbReference type="EMBL" id="QBQ07206.1"/>
    </source>
</evidence>
<comment type="domain">
    <text evidence="12">Consists of two distinct domains, a catalytic core and a N-terminal extension that is involved in tRNA binding.</text>
</comment>
<evidence type="ECO:0000256" key="1">
    <source>
        <dbReference type="ARBA" id="ARBA00004496"/>
    </source>
</evidence>
<feature type="binding site" evidence="13">
    <location>
        <position position="381"/>
    </location>
    <ligand>
        <name>L-serine</name>
        <dbReference type="ChEBI" id="CHEBI:33384"/>
    </ligand>
</feature>
<accession>A0A4P7AHP6</accession>
<dbReference type="Proteomes" id="UP000294309">
    <property type="component" value="Chromosome"/>
</dbReference>
<evidence type="ECO:0000256" key="3">
    <source>
        <dbReference type="ARBA" id="ARBA00010728"/>
    </source>
</evidence>
<comment type="subunit">
    <text evidence="12">Homodimer. The tRNA molecule binds across the dimer.</text>
</comment>
<dbReference type="UniPathway" id="UPA00906">
    <property type="reaction ID" value="UER00895"/>
</dbReference>
<dbReference type="SUPFAM" id="SSF46589">
    <property type="entry name" value="tRNA-binding arm"/>
    <property type="match status" value="1"/>
</dbReference>
<dbReference type="InterPro" id="IPR015866">
    <property type="entry name" value="Ser-tRNA-synth_1_N"/>
</dbReference>
<dbReference type="InterPro" id="IPR006195">
    <property type="entry name" value="aa-tRNA-synth_II"/>
</dbReference>
<evidence type="ECO:0000256" key="10">
    <source>
        <dbReference type="ARBA" id="ARBA00047929"/>
    </source>
</evidence>
<dbReference type="PANTHER" id="PTHR43697:SF1">
    <property type="entry name" value="SERINE--TRNA LIGASE"/>
    <property type="match status" value="1"/>
</dbReference>
<evidence type="ECO:0000256" key="5">
    <source>
        <dbReference type="ARBA" id="ARBA00022598"/>
    </source>
</evidence>
<dbReference type="Gene3D" id="1.10.287.40">
    <property type="entry name" value="Serine-tRNA synthetase, tRNA binding domain"/>
    <property type="match status" value="1"/>
</dbReference>
<feature type="binding site" evidence="13">
    <location>
        <position position="261"/>
    </location>
    <ligand>
        <name>L-serine</name>
        <dbReference type="ChEBI" id="CHEBI:33384"/>
    </ligand>
</feature>
<dbReference type="Gene3D" id="3.30.930.10">
    <property type="entry name" value="Bira Bifunctional Protein, Domain 2"/>
    <property type="match status" value="1"/>
</dbReference>
<keyword evidence="8 12" id="KW-0648">Protein biosynthesis</keyword>
<dbReference type="InterPro" id="IPR033729">
    <property type="entry name" value="SerRS_core"/>
</dbReference>
<keyword evidence="18" id="KW-1185">Reference proteome</keyword>
<comment type="function">
    <text evidence="12">Catalyzes the attachment of serine to tRNA(Ser). Is also able to aminoacylate tRNA(Sec) with serine, to form the misacylated tRNA L-seryl-tRNA(Sec), which will be further converted into selenocysteinyl-tRNA(Sec).</text>
</comment>
<dbReference type="GO" id="GO:0004828">
    <property type="term" value="F:serine-tRNA ligase activity"/>
    <property type="evidence" value="ECO:0007669"/>
    <property type="project" value="UniProtKB-UniRule"/>
</dbReference>
<dbReference type="InterPro" id="IPR042103">
    <property type="entry name" value="SerRS_1_N_sf"/>
</dbReference>
<dbReference type="InterPro" id="IPR002314">
    <property type="entry name" value="aa-tRNA-synt_IIb"/>
</dbReference>
<feature type="domain" description="Aminoacyl-transfer RNA synthetases class-II family profile" evidence="16">
    <location>
        <begin position="177"/>
        <end position="407"/>
    </location>
</feature>
<dbReference type="CDD" id="cd00770">
    <property type="entry name" value="SerRS_core"/>
    <property type="match status" value="1"/>
</dbReference>
<dbReference type="PANTHER" id="PTHR43697">
    <property type="entry name" value="SERYL-TRNA SYNTHETASE"/>
    <property type="match status" value="1"/>
</dbReference>
<evidence type="ECO:0000256" key="2">
    <source>
        <dbReference type="ARBA" id="ARBA00005045"/>
    </source>
</evidence>
<feature type="binding site" evidence="12 13">
    <location>
        <position position="284"/>
    </location>
    <ligand>
        <name>L-serine</name>
        <dbReference type="ChEBI" id="CHEBI:33384"/>
    </ligand>
</feature>
<dbReference type="EMBL" id="CP038013">
    <property type="protein sequence ID" value="QBQ07206.1"/>
    <property type="molecule type" value="Genomic_DNA"/>
</dbReference>
<feature type="binding site" evidence="12 14">
    <location>
        <begin position="261"/>
        <end position="263"/>
    </location>
    <ligand>
        <name>ATP</name>
        <dbReference type="ChEBI" id="CHEBI:30616"/>
    </ligand>
</feature>
<evidence type="ECO:0000256" key="7">
    <source>
        <dbReference type="ARBA" id="ARBA00022840"/>
    </source>
</evidence>
<dbReference type="HAMAP" id="MF_00176">
    <property type="entry name" value="Ser_tRNA_synth_type1"/>
    <property type="match status" value="1"/>
</dbReference>